<name>A0A413VQH7_9BACE</name>
<proteinExistence type="predicted"/>
<comment type="caution">
    <text evidence="1">The sequence shown here is derived from an EMBL/GenBank/DDBJ whole genome shotgun (WGS) entry which is preliminary data.</text>
</comment>
<reference evidence="1 2" key="1">
    <citation type="submission" date="2018-08" db="EMBL/GenBank/DDBJ databases">
        <title>A genome reference for cultivated species of the human gut microbiota.</title>
        <authorList>
            <person name="Zou Y."/>
            <person name="Xue W."/>
            <person name="Luo G."/>
        </authorList>
    </citation>
    <scope>NUCLEOTIDE SEQUENCE [LARGE SCALE GENOMIC DNA]</scope>
    <source>
        <strain evidence="1 2">AM40-30BH</strain>
    </source>
</reference>
<sequence length="586" mass="66692">MPKVRDYKDIEVVFDPSDTNLTIKHQTGDAIIPCKGGAFIVPLPCGGGKSTATCNLVAKRCDKGIVIFVATRADANDMKKRLESLSLLALKDEIVILHQEDYYYSSYIAHPEQVTKKKVLIVPSVHLYLDYLPALFAYDNEKIVDIAKYTGNLGALLKSTEVRKFCIIDEQPSFIQSFNTFERLKILAYMGNLGTSSKGSIPVGAGLYYHCLGIQEMKAVNSTFLRKTSDHLYSTKSALNTYREEEVLVYINQNYSVIWNAKGKYYPIYHFIKDWVVKGMQMNVIILDATADVLSDYKKTPFRLIQNSGKMYSSPITFQEFPMSLERWLFEKDVDDNTIRDRIQDIVDELADQIQQASPLLIVTWKYMVARDSDPDKEDKHLNIMTVLEEELNKKGLAGKYSIIYRGSGQDKATNAFSNYAGISFVGEWRTGKSGLSLINKNYGIHSTERRIRIAGMIQAICRLRIRQHNGDPIHVFYSDDIDPQLMKDVFDYFKENSDAGVSISGMPVLMPATKRTPVFLKKVVALCGYDPKLLDTIKYCRTYTLTIRLKDILGLIPMKEKKARSYDPLKDTLKKEYNIILKVVR</sequence>
<accession>A0A413VQH7</accession>
<evidence type="ECO:0000313" key="1">
    <source>
        <dbReference type="EMBL" id="RHB35821.1"/>
    </source>
</evidence>
<dbReference type="EMBL" id="QSGO01000005">
    <property type="protein sequence ID" value="RHB35821.1"/>
    <property type="molecule type" value="Genomic_DNA"/>
</dbReference>
<dbReference type="Proteomes" id="UP000284379">
    <property type="component" value="Unassembled WGS sequence"/>
</dbReference>
<protein>
    <submittedName>
        <fullName evidence="1">Uncharacterized protein</fullName>
    </submittedName>
</protein>
<evidence type="ECO:0000313" key="2">
    <source>
        <dbReference type="Proteomes" id="UP000284379"/>
    </source>
</evidence>
<dbReference type="AlphaFoldDB" id="A0A413VQH7"/>
<organism evidence="1 2">
    <name type="scientific">Bacteroides nordii</name>
    <dbReference type="NCBI Taxonomy" id="291645"/>
    <lineage>
        <taxon>Bacteria</taxon>
        <taxon>Pseudomonadati</taxon>
        <taxon>Bacteroidota</taxon>
        <taxon>Bacteroidia</taxon>
        <taxon>Bacteroidales</taxon>
        <taxon>Bacteroidaceae</taxon>
        <taxon>Bacteroides</taxon>
    </lineage>
</organism>
<dbReference type="RefSeq" id="WP_122201299.1">
    <property type="nucleotide sequence ID" value="NZ_CABJFV010000005.1"/>
</dbReference>
<gene>
    <name evidence="1" type="ORF">DW888_08190</name>
</gene>